<dbReference type="Gene3D" id="2.60.120.10">
    <property type="entry name" value="Jelly Rolls"/>
    <property type="match status" value="1"/>
</dbReference>
<evidence type="ECO:0000256" key="5">
    <source>
        <dbReference type="ARBA" id="ARBA00023277"/>
    </source>
</evidence>
<evidence type="ECO:0000256" key="4">
    <source>
        <dbReference type="ARBA" id="ARBA00023235"/>
    </source>
</evidence>
<evidence type="ECO:0000256" key="8">
    <source>
        <dbReference type="ARBA" id="ARBA00044972"/>
    </source>
</evidence>
<dbReference type="GO" id="GO:0046872">
    <property type="term" value="F:metal ion binding"/>
    <property type="evidence" value="ECO:0007669"/>
    <property type="project" value="UniProtKB-KW"/>
</dbReference>
<evidence type="ECO:0000256" key="6">
    <source>
        <dbReference type="ARBA" id="ARBA00044907"/>
    </source>
</evidence>
<protein>
    <recommendedName>
        <fullName evidence="8">D-lyxose ketol-isomerase</fullName>
        <ecNumber evidence="8">5.3.1.15</ecNumber>
    </recommendedName>
</protein>
<dbReference type="InterPro" id="IPR014710">
    <property type="entry name" value="RmlC-like_jellyroll"/>
</dbReference>
<evidence type="ECO:0000256" key="1">
    <source>
        <dbReference type="ARBA" id="ARBA00001936"/>
    </source>
</evidence>
<comment type="similarity">
    <text evidence="7">Belongs to the D-lyxose ketol-isomerase family.</text>
</comment>
<dbReference type="GO" id="GO:0047828">
    <property type="term" value="F:D-lyxose ketol-isomerase activity"/>
    <property type="evidence" value="ECO:0007669"/>
    <property type="project" value="UniProtKB-EC"/>
</dbReference>
<keyword evidence="5" id="KW-0119">Carbohydrate metabolism</keyword>
<evidence type="ECO:0000256" key="3">
    <source>
        <dbReference type="ARBA" id="ARBA00023211"/>
    </source>
</evidence>
<name>A0A4S1DTN4_9FLAO</name>
<reference evidence="9 10" key="1">
    <citation type="submission" date="2019-04" db="EMBL/GenBank/DDBJ databases">
        <authorList>
            <person name="Liu A."/>
        </authorList>
    </citation>
    <scope>NUCLEOTIDE SEQUENCE [LARGE SCALE GENOMIC DNA]</scope>
    <source>
        <strain evidence="9 10">RZ03</strain>
    </source>
</reference>
<keyword evidence="3" id="KW-0464">Manganese</keyword>
<dbReference type="Pfam" id="PF07385">
    <property type="entry name" value="Lyx_isomer"/>
    <property type="match status" value="1"/>
</dbReference>
<dbReference type="RefSeq" id="WP_135878226.1">
    <property type="nucleotide sequence ID" value="NZ_SRSO01000025.1"/>
</dbReference>
<evidence type="ECO:0000313" key="9">
    <source>
        <dbReference type="EMBL" id="TGV01309.1"/>
    </source>
</evidence>
<dbReference type="OrthoDB" id="9781654at2"/>
<comment type="cofactor">
    <cofactor evidence="1">
        <name>Mn(2+)</name>
        <dbReference type="ChEBI" id="CHEBI:29035"/>
    </cofactor>
</comment>
<keyword evidence="10" id="KW-1185">Reference proteome</keyword>
<dbReference type="EMBL" id="SRSO01000025">
    <property type="protein sequence ID" value="TGV01309.1"/>
    <property type="molecule type" value="Genomic_DNA"/>
</dbReference>
<keyword evidence="2" id="KW-0479">Metal-binding</keyword>
<dbReference type="Proteomes" id="UP000307602">
    <property type="component" value="Unassembled WGS sequence"/>
</dbReference>
<evidence type="ECO:0000256" key="7">
    <source>
        <dbReference type="ARBA" id="ARBA00044951"/>
    </source>
</evidence>
<dbReference type="EC" id="5.3.1.15" evidence="8"/>
<dbReference type="SUPFAM" id="SSF51182">
    <property type="entry name" value="RmlC-like cupins"/>
    <property type="match status" value="1"/>
</dbReference>
<accession>A0A4S1DTN4</accession>
<evidence type="ECO:0000313" key="10">
    <source>
        <dbReference type="Proteomes" id="UP000307602"/>
    </source>
</evidence>
<proteinExistence type="inferred from homology"/>
<dbReference type="InterPro" id="IPR011051">
    <property type="entry name" value="RmlC_Cupin_sf"/>
</dbReference>
<sequence>MIKFEEFKEVCKKSIEMIEAAGLLLTPEDKKKITAADFGLSDLKKEGIQILTMFQTNRIAGKILVLLPYQTEPEHWHPTVGDDAGKEEVIRAISGELYFYIPGENNMKHGFIVDGKEDCYTMRNEVVMSPGDQLELPAGTKHWFQAGEKGAVMYSFSTTVTDLNDQFTDPNIVRNTIIEKAPNGAY</sequence>
<organism evidence="9 10">
    <name type="scientific">Flavivirga rizhaonensis</name>
    <dbReference type="NCBI Taxonomy" id="2559571"/>
    <lineage>
        <taxon>Bacteria</taxon>
        <taxon>Pseudomonadati</taxon>
        <taxon>Bacteroidota</taxon>
        <taxon>Flavobacteriia</taxon>
        <taxon>Flavobacteriales</taxon>
        <taxon>Flavobacteriaceae</taxon>
        <taxon>Flavivirga</taxon>
    </lineage>
</organism>
<dbReference type="CDD" id="cd20308">
    <property type="entry name" value="cupin_YdaE"/>
    <property type="match status" value="1"/>
</dbReference>
<comment type="catalytic activity">
    <reaction evidence="6">
        <text>D-lyxose = D-xylulose</text>
        <dbReference type="Rhea" id="RHEA:14201"/>
        <dbReference type="ChEBI" id="CHEBI:16789"/>
        <dbReference type="ChEBI" id="CHEBI:17140"/>
        <dbReference type="EC" id="5.3.1.15"/>
    </reaction>
</comment>
<keyword evidence="4 9" id="KW-0413">Isomerase</keyword>
<dbReference type="AlphaFoldDB" id="A0A4S1DTN4"/>
<gene>
    <name evidence="9" type="ORF">EM932_16085</name>
</gene>
<comment type="caution">
    <text evidence="9">The sequence shown here is derived from an EMBL/GenBank/DDBJ whole genome shotgun (WGS) entry which is preliminary data.</text>
</comment>
<evidence type="ECO:0000256" key="2">
    <source>
        <dbReference type="ARBA" id="ARBA00022723"/>
    </source>
</evidence>
<dbReference type="InterPro" id="IPR010864">
    <property type="entry name" value="D-lyxose_isomer"/>
</dbReference>